<protein>
    <submittedName>
        <fullName evidence="7">4,5-DOPA dioxygenase extradiol</fullName>
    </submittedName>
</protein>
<dbReference type="SUPFAM" id="SSF53213">
    <property type="entry name" value="LigB-like"/>
    <property type="match status" value="1"/>
</dbReference>
<gene>
    <name evidence="7" type="ORF">EDC91_101232</name>
</gene>
<evidence type="ECO:0000256" key="4">
    <source>
        <dbReference type="ARBA" id="ARBA00022833"/>
    </source>
</evidence>
<dbReference type="CDD" id="cd07363">
    <property type="entry name" value="45_DOPA_Dioxygenase"/>
    <property type="match status" value="1"/>
</dbReference>
<dbReference type="GO" id="GO:0008198">
    <property type="term" value="F:ferrous iron binding"/>
    <property type="evidence" value="ECO:0007669"/>
    <property type="project" value="InterPro"/>
</dbReference>
<comment type="caution">
    <text evidence="7">The sequence shown here is derived from an EMBL/GenBank/DDBJ whole genome shotgun (WGS) entry which is preliminary data.</text>
</comment>
<accession>A0A4R2FLE0</accession>
<evidence type="ECO:0000259" key="6">
    <source>
        <dbReference type="Pfam" id="PF02900"/>
    </source>
</evidence>
<comment type="similarity">
    <text evidence="2">Belongs to the DODA-type extradiol aromatic ring-opening dioxygenase family.</text>
</comment>
<evidence type="ECO:0000313" key="8">
    <source>
        <dbReference type="Proteomes" id="UP000294832"/>
    </source>
</evidence>
<reference evidence="7 8" key="1">
    <citation type="submission" date="2019-03" db="EMBL/GenBank/DDBJ databases">
        <title>Freshwater and sediment microbial communities from various areas in North America, analyzing microbe dynamics in response to fracking.</title>
        <authorList>
            <person name="Lamendella R."/>
        </authorList>
    </citation>
    <scope>NUCLEOTIDE SEQUENCE [LARGE SCALE GENOMIC DNA]</scope>
    <source>
        <strain evidence="7 8">74A</strain>
    </source>
</reference>
<evidence type="ECO:0000256" key="2">
    <source>
        <dbReference type="ARBA" id="ARBA00007581"/>
    </source>
</evidence>
<dbReference type="Gene3D" id="3.40.830.10">
    <property type="entry name" value="LigB-like"/>
    <property type="match status" value="1"/>
</dbReference>
<dbReference type="InterPro" id="IPR014436">
    <property type="entry name" value="Extradiol_dOase_DODA"/>
</dbReference>
<dbReference type="PIRSF" id="PIRSF006157">
    <property type="entry name" value="Doxgns_DODA"/>
    <property type="match status" value="1"/>
</dbReference>
<dbReference type="AlphaFoldDB" id="A0A4R2FLE0"/>
<feature type="domain" description="Extradiol ring-cleavage dioxygenase class III enzyme subunit B" evidence="6">
    <location>
        <begin position="25"/>
        <end position="241"/>
    </location>
</feature>
<dbReference type="EMBL" id="SLWF01000001">
    <property type="protein sequence ID" value="TCN90756.1"/>
    <property type="molecule type" value="Genomic_DNA"/>
</dbReference>
<evidence type="ECO:0000313" key="7">
    <source>
        <dbReference type="EMBL" id="TCN90756.1"/>
    </source>
</evidence>
<dbReference type="GO" id="GO:0008270">
    <property type="term" value="F:zinc ion binding"/>
    <property type="evidence" value="ECO:0007669"/>
    <property type="project" value="InterPro"/>
</dbReference>
<dbReference type="OrthoDB" id="9790889at2"/>
<dbReference type="Proteomes" id="UP000294832">
    <property type="component" value="Unassembled WGS sequence"/>
</dbReference>
<sequence>MLERLNNASSRMPAIFVGHGSPMNAIEATDYTRQWQQWGQRLPAPKAILVVSAHWLTYGTAITGAAMPETIHDFGGFPAKLYAQQYKVPGVPELAQQIAAALEQQVIVDEQRGLDHGAWSVLMHMYPDADVPVLQLSIDPRLTPQQQYALGRQLRPLREQGILIVASGNVVHNLRVMRFDGPAYPWAQEFTEAITQKLQAGDDAAILDYQHLVSPQVAQMCHPTDDHLQPLFYLLGAGYDDEPRQLFNNSIDLRAIAMLSLQIG</sequence>
<dbReference type="PANTHER" id="PTHR30096:SF0">
    <property type="entry name" value="4,5-DOPA DIOXYGENASE EXTRADIOL-LIKE PROTEIN"/>
    <property type="match status" value="1"/>
</dbReference>
<dbReference type="RefSeq" id="WP_133037485.1">
    <property type="nucleotide sequence ID" value="NZ_SLWF01000001.1"/>
</dbReference>
<evidence type="ECO:0000256" key="1">
    <source>
        <dbReference type="ARBA" id="ARBA00001947"/>
    </source>
</evidence>
<keyword evidence="3" id="KW-0479">Metal-binding</keyword>
<keyword evidence="5" id="KW-0560">Oxidoreductase</keyword>
<dbReference type="PANTHER" id="PTHR30096">
    <property type="entry name" value="4,5-DOPA DIOXYGENASE EXTRADIOL-LIKE PROTEIN"/>
    <property type="match status" value="1"/>
</dbReference>
<evidence type="ECO:0000256" key="3">
    <source>
        <dbReference type="ARBA" id="ARBA00022723"/>
    </source>
</evidence>
<proteinExistence type="inferred from homology"/>
<comment type="cofactor">
    <cofactor evidence="1">
        <name>Zn(2+)</name>
        <dbReference type="ChEBI" id="CHEBI:29105"/>
    </cofactor>
</comment>
<organism evidence="7 8">
    <name type="scientific">Shewanella fodinae</name>
    <dbReference type="NCBI Taxonomy" id="552357"/>
    <lineage>
        <taxon>Bacteria</taxon>
        <taxon>Pseudomonadati</taxon>
        <taxon>Pseudomonadota</taxon>
        <taxon>Gammaproteobacteria</taxon>
        <taxon>Alteromonadales</taxon>
        <taxon>Shewanellaceae</taxon>
        <taxon>Shewanella</taxon>
    </lineage>
</organism>
<dbReference type="InterPro" id="IPR004183">
    <property type="entry name" value="Xdiol_dOase_suB"/>
</dbReference>
<keyword evidence="8" id="KW-1185">Reference proteome</keyword>
<dbReference type="NCBIfam" id="NF007914">
    <property type="entry name" value="PRK10628.1"/>
    <property type="match status" value="1"/>
</dbReference>
<dbReference type="Pfam" id="PF02900">
    <property type="entry name" value="LigB"/>
    <property type="match status" value="1"/>
</dbReference>
<keyword evidence="4" id="KW-0862">Zinc</keyword>
<dbReference type="GO" id="GO:0016702">
    <property type="term" value="F:oxidoreductase activity, acting on single donors with incorporation of molecular oxygen, incorporation of two atoms of oxygen"/>
    <property type="evidence" value="ECO:0007669"/>
    <property type="project" value="UniProtKB-ARBA"/>
</dbReference>
<keyword evidence="7" id="KW-0223">Dioxygenase</keyword>
<evidence type="ECO:0000256" key="5">
    <source>
        <dbReference type="ARBA" id="ARBA00023002"/>
    </source>
</evidence>
<name>A0A4R2FLE0_9GAMM</name>